<dbReference type="AlphaFoldDB" id="A0A918XER0"/>
<organism evidence="3 4">
    <name type="scientific">Parahalioglobus pacificus</name>
    <dbReference type="NCBI Taxonomy" id="930806"/>
    <lineage>
        <taxon>Bacteria</taxon>
        <taxon>Pseudomonadati</taxon>
        <taxon>Pseudomonadota</taxon>
        <taxon>Gammaproteobacteria</taxon>
        <taxon>Cellvibrionales</taxon>
        <taxon>Halieaceae</taxon>
        <taxon>Parahalioglobus</taxon>
    </lineage>
</organism>
<keyword evidence="1" id="KW-0456">Lyase</keyword>
<evidence type="ECO:0000313" key="4">
    <source>
        <dbReference type="Proteomes" id="UP000644693"/>
    </source>
</evidence>
<accession>A0A918XER0</accession>
<dbReference type="GO" id="GO:0019171">
    <property type="term" value="F:(3R)-hydroxyacyl-[acyl-carrier-protein] dehydratase activity"/>
    <property type="evidence" value="ECO:0007669"/>
    <property type="project" value="TreeGrafter"/>
</dbReference>
<dbReference type="Proteomes" id="UP000644693">
    <property type="component" value="Unassembled WGS sequence"/>
</dbReference>
<dbReference type="Pfam" id="PF01575">
    <property type="entry name" value="MaoC_dehydratas"/>
    <property type="match status" value="1"/>
</dbReference>
<keyword evidence="4" id="KW-1185">Reference proteome</keyword>
<dbReference type="FunFam" id="3.10.129.10:FF:000042">
    <property type="entry name" value="MaoC domain protein dehydratase"/>
    <property type="match status" value="1"/>
</dbReference>
<dbReference type="InterPro" id="IPR029069">
    <property type="entry name" value="HotDog_dom_sf"/>
</dbReference>
<reference evidence="3" key="2">
    <citation type="submission" date="2020-09" db="EMBL/GenBank/DDBJ databases">
        <authorList>
            <person name="Sun Q."/>
            <person name="Kim S."/>
        </authorList>
    </citation>
    <scope>NUCLEOTIDE SEQUENCE</scope>
    <source>
        <strain evidence="3">KCTC 23430</strain>
    </source>
</reference>
<evidence type="ECO:0000313" key="3">
    <source>
        <dbReference type="EMBL" id="GHD27396.1"/>
    </source>
</evidence>
<protein>
    <recommendedName>
        <fullName evidence="2">MaoC-like domain-containing protein</fullName>
    </recommendedName>
</protein>
<name>A0A918XER0_9GAMM</name>
<dbReference type="PANTHER" id="PTHR43437:SF3">
    <property type="entry name" value="HYDROXYACYL-THIOESTER DEHYDRATASE TYPE 2, MITOCHONDRIAL"/>
    <property type="match status" value="1"/>
</dbReference>
<evidence type="ECO:0000259" key="2">
    <source>
        <dbReference type="Pfam" id="PF01575"/>
    </source>
</evidence>
<dbReference type="EMBL" id="BMYM01000001">
    <property type="protein sequence ID" value="GHD27396.1"/>
    <property type="molecule type" value="Genomic_DNA"/>
</dbReference>
<dbReference type="RefSeq" id="WP_189474947.1">
    <property type="nucleotide sequence ID" value="NZ_BMYM01000001.1"/>
</dbReference>
<sequence length="161" mass="17007">MDSLTTVTYDQIAIGDSATYTRTVTERDVVLFSEVSGDLNPLHLDEGYASGTAFGERIAHGMLSGAFISACVAMKMLGPGTVYLGQTMKFLRPVKLGDTVTVTMTVAEKEDRRNKATLDCKVTNQNGKAVVTGTSEVMVATEAASAAIPALPEITVAGLDR</sequence>
<dbReference type="InterPro" id="IPR002539">
    <property type="entry name" value="MaoC-like_dom"/>
</dbReference>
<dbReference type="GO" id="GO:0006633">
    <property type="term" value="P:fatty acid biosynthetic process"/>
    <property type="evidence" value="ECO:0007669"/>
    <property type="project" value="TreeGrafter"/>
</dbReference>
<evidence type="ECO:0000256" key="1">
    <source>
        <dbReference type="ARBA" id="ARBA00023239"/>
    </source>
</evidence>
<dbReference type="CDD" id="cd03449">
    <property type="entry name" value="R_hydratase"/>
    <property type="match status" value="1"/>
</dbReference>
<feature type="domain" description="MaoC-like" evidence="2">
    <location>
        <begin position="20"/>
        <end position="117"/>
    </location>
</feature>
<comment type="caution">
    <text evidence="3">The sequence shown here is derived from an EMBL/GenBank/DDBJ whole genome shotgun (WGS) entry which is preliminary data.</text>
</comment>
<reference evidence="3" key="1">
    <citation type="journal article" date="2014" name="Int. J. Syst. Evol. Microbiol.">
        <title>Complete genome sequence of Corynebacterium casei LMG S-19264T (=DSM 44701T), isolated from a smear-ripened cheese.</title>
        <authorList>
            <consortium name="US DOE Joint Genome Institute (JGI-PGF)"/>
            <person name="Walter F."/>
            <person name="Albersmeier A."/>
            <person name="Kalinowski J."/>
            <person name="Ruckert C."/>
        </authorList>
    </citation>
    <scope>NUCLEOTIDE SEQUENCE</scope>
    <source>
        <strain evidence="3">KCTC 23430</strain>
    </source>
</reference>
<dbReference type="PANTHER" id="PTHR43437">
    <property type="entry name" value="HYDROXYACYL-THIOESTER DEHYDRATASE TYPE 2, MITOCHONDRIAL-RELATED"/>
    <property type="match status" value="1"/>
</dbReference>
<dbReference type="InterPro" id="IPR050965">
    <property type="entry name" value="UPF0336/Enoyl-CoA_hydratase"/>
</dbReference>
<dbReference type="Gene3D" id="3.10.129.10">
    <property type="entry name" value="Hotdog Thioesterase"/>
    <property type="match status" value="1"/>
</dbReference>
<gene>
    <name evidence="3" type="ORF">GCM10007053_05610</name>
</gene>
<proteinExistence type="predicted"/>
<dbReference type="SUPFAM" id="SSF54637">
    <property type="entry name" value="Thioesterase/thiol ester dehydrase-isomerase"/>
    <property type="match status" value="1"/>
</dbReference>